<keyword evidence="2" id="KW-1185">Reference proteome</keyword>
<gene>
    <name evidence="1" type="ORF">IMZ08_13230</name>
</gene>
<reference evidence="1 2" key="1">
    <citation type="submission" date="2020-10" db="EMBL/GenBank/DDBJ databases">
        <title>Bacillus sp. HD4P25, an endophyte from a halophyte.</title>
        <authorList>
            <person name="Sun J.-Q."/>
        </authorList>
    </citation>
    <scope>NUCLEOTIDE SEQUENCE [LARGE SCALE GENOMIC DNA]</scope>
    <source>
        <strain evidence="1 2">YIM 93174</strain>
    </source>
</reference>
<dbReference type="RefSeq" id="WP_193537201.1">
    <property type="nucleotide sequence ID" value="NZ_JADCLJ010000020.1"/>
</dbReference>
<protein>
    <submittedName>
        <fullName evidence="1">Thioredoxin family protein</fullName>
    </submittedName>
</protein>
<comment type="caution">
    <text evidence="1">The sequence shown here is derived from an EMBL/GenBank/DDBJ whole genome shotgun (WGS) entry which is preliminary data.</text>
</comment>
<accession>A0ABR9QKJ1</accession>
<dbReference type="SUPFAM" id="SSF52833">
    <property type="entry name" value="Thioredoxin-like"/>
    <property type="match status" value="1"/>
</dbReference>
<dbReference type="Proteomes" id="UP001516662">
    <property type="component" value="Unassembled WGS sequence"/>
</dbReference>
<dbReference type="InterPro" id="IPR036249">
    <property type="entry name" value="Thioredoxin-like_sf"/>
</dbReference>
<evidence type="ECO:0000313" key="1">
    <source>
        <dbReference type="EMBL" id="MBE4909025.1"/>
    </source>
</evidence>
<dbReference type="EMBL" id="JADCLJ010000020">
    <property type="protein sequence ID" value="MBE4909025.1"/>
    <property type="molecule type" value="Genomic_DNA"/>
</dbReference>
<evidence type="ECO:0000313" key="2">
    <source>
        <dbReference type="Proteomes" id="UP001516662"/>
    </source>
</evidence>
<sequence>MKNLNSWFEKGLNAHTYISSMKVHQENLLNVYNHIQVQVNNEELDFLHTLQTKDLKAVILTADWCGDAMVNLPIFLRLANEGLIETRYLNRDDNLDLMDQYLTNGTARSIPIIILLDKEGNEIGKWGPRAPYVQDLVTTLKEEVPSKESPEYEQAFKQFISTLTAQFATDEHLWNEVKKDLISFLKGVSV</sequence>
<proteinExistence type="predicted"/>
<dbReference type="Pfam" id="PF14595">
    <property type="entry name" value="Thioredoxin_9"/>
    <property type="match status" value="1"/>
</dbReference>
<dbReference type="Gene3D" id="3.40.30.10">
    <property type="entry name" value="Glutaredoxin"/>
    <property type="match status" value="1"/>
</dbReference>
<name>A0ABR9QKJ1_9BACI</name>
<organism evidence="1 2">
    <name type="scientific">Litchfieldia luteola</name>
    <dbReference type="NCBI Taxonomy" id="682179"/>
    <lineage>
        <taxon>Bacteria</taxon>
        <taxon>Bacillati</taxon>
        <taxon>Bacillota</taxon>
        <taxon>Bacilli</taxon>
        <taxon>Bacillales</taxon>
        <taxon>Bacillaceae</taxon>
        <taxon>Litchfieldia</taxon>
    </lineage>
</organism>